<dbReference type="Gene3D" id="3.40.30.10">
    <property type="entry name" value="Glutaredoxin"/>
    <property type="match status" value="1"/>
</dbReference>
<gene>
    <name evidence="2" type="ORF">Q428_07595</name>
</gene>
<dbReference type="STRING" id="1403537.Q428_07595"/>
<dbReference type="InterPro" id="IPR012336">
    <property type="entry name" value="Thioredoxin-like_fold"/>
</dbReference>
<dbReference type="EMBL" id="AZQP01000019">
    <property type="protein sequence ID" value="EYE88533.1"/>
    <property type="molecule type" value="Genomic_DNA"/>
</dbReference>
<dbReference type="AlphaFoldDB" id="A0A017RUY0"/>
<evidence type="ECO:0000259" key="1">
    <source>
        <dbReference type="Pfam" id="PF13192"/>
    </source>
</evidence>
<protein>
    <submittedName>
        <fullName evidence="2">Glutaredoxin</fullName>
    </submittedName>
</protein>
<dbReference type="SUPFAM" id="SSF52833">
    <property type="entry name" value="Thioredoxin-like"/>
    <property type="match status" value="1"/>
</dbReference>
<dbReference type="OrthoDB" id="5348456at2"/>
<keyword evidence="3" id="KW-1185">Reference proteome</keyword>
<dbReference type="PROSITE" id="PS51354">
    <property type="entry name" value="GLUTAREDOXIN_2"/>
    <property type="match status" value="1"/>
</dbReference>
<sequence length="86" mass="10100">MKPILIFILKNCPYCRQALSWIDELKKSDAKFNSIPITIIDEKQHPEIADKYDYYYVPTFYVDGKKIHEGAATKEIIKKIFEMALD</sequence>
<dbReference type="InterPro" id="IPR011767">
    <property type="entry name" value="GLR_AS"/>
</dbReference>
<proteinExistence type="predicted"/>
<name>A0A017RUY0_9CLOT</name>
<dbReference type="InterPro" id="IPR036249">
    <property type="entry name" value="Thioredoxin-like_sf"/>
</dbReference>
<evidence type="ECO:0000313" key="3">
    <source>
        <dbReference type="Proteomes" id="UP000019681"/>
    </source>
</evidence>
<feature type="domain" description="Thioredoxin-like fold" evidence="1">
    <location>
        <begin position="5"/>
        <end position="81"/>
    </location>
</feature>
<dbReference type="Proteomes" id="UP000019681">
    <property type="component" value="Unassembled WGS sequence"/>
</dbReference>
<reference evidence="2 3" key="1">
    <citation type="journal article" date="2014" name="Genome Announc.">
        <title>Draft Genome Sequence of Fervidicella metallireducens Strain AeBT, an Iron-Reducing Thermoanaerobe from the Great Artesian Basin.</title>
        <authorList>
            <person name="Patel B.K."/>
        </authorList>
    </citation>
    <scope>NUCLEOTIDE SEQUENCE [LARGE SCALE GENOMIC DNA]</scope>
    <source>
        <strain evidence="2 3">AeB</strain>
    </source>
</reference>
<dbReference type="RefSeq" id="WP_035379586.1">
    <property type="nucleotide sequence ID" value="NZ_AZQP01000019.1"/>
</dbReference>
<comment type="caution">
    <text evidence="2">The sequence shown here is derived from an EMBL/GenBank/DDBJ whole genome shotgun (WGS) entry which is preliminary data.</text>
</comment>
<dbReference type="CDD" id="cd02947">
    <property type="entry name" value="TRX_family"/>
    <property type="match status" value="1"/>
</dbReference>
<dbReference type="PROSITE" id="PS00195">
    <property type="entry name" value="GLUTAREDOXIN_1"/>
    <property type="match status" value="1"/>
</dbReference>
<dbReference type="Pfam" id="PF13192">
    <property type="entry name" value="Thioredoxin_3"/>
    <property type="match status" value="1"/>
</dbReference>
<accession>A0A017RUY0</accession>
<evidence type="ECO:0000313" key="2">
    <source>
        <dbReference type="EMBL" id="EYE88533.1"/>
    </source>
</evidence>
<organism evidence="2 3">
    <name type="scientific">Fervidicella metallireducens AeB</name>
    <dbReference type="NCBI Taxonomy" id="1403537"/>
    <lineage>
        <taxon>Bacteria</taxon>
        <taxon>Bacillati</taxon>
        <taxon>Bacillota</taxon>
        <taxon>Clostridia</taxon>
        <taxon>Eubacteriales</taxon>
        <taxon>Clostridiaceae</taxon>
        <taxon>Fervidicella</taxon>
    </lineage>
</organism>